<dbReference type="SMART" id="SM00829">
    <property type="entry name" value="PKS_ER"/>
    <property type="match status" value="1"/>
</dbReference>
<reference evidence="2 3" key="1">
    <citation type="journal article" date="2010" name="Cell">
        <title>The genome of Naegleria gruberi illuminates early eukaryotic versatility.</title>
        <authorList>
            <person name="Fritz-Laylin L.K."/>
            <person name="Prochnik S.E."/>
            <person name="Ginger M.L."/>
            <person name="Dacks J.B."/>
            <person name="Carpenter M.L."/>
            <person name="Field M.C."/>
            <person name="Kuo A."/>
            <person name="Paredez A."/>
            <person name="Chapman J."/>
            <person name="Pham J."/>
            <person name="Shu S."/>
            <person name="Neupane R."/>
            <person name="Cipriano M."/>
            <person name="Mancuso J."/>
            <person name="Tu H."/>
            <person name="Salamov A."/>
            <person name="Lindquist E."/>
            <person name="Shapiro H."/>
            <person name="Lucas S."/>
            <person name="Grigoriev I.V."/>
            <person name="Cande W.Z."/>
            <person name="Fulton C."/>
            <person name="Rokhsar D.S."/>
            <person name="Dawson S.C."/>
        </authorList>
    </citation>
    <scope>NUCLEOTIDE SEQUENCE [LARGE SCALE GENOMIC DNA]</scope>
    <source>
        <strain evidence="2 3">NEG-M</strain>
    </source>
</reference>
<organism evidence="3">
    <name type="scientific">Naegleria gruberi</name>
    <name type="common">Amoeba</name>
    <dbReference type="NCBI Taxonomy" id="5762"/>
    <lineage>
        <taxon>Eukaryota</taxon>
        <taxon>Discoba</taxon>
        <taxon>Heterolobosea</taxon>
        <taxon>Tetramitia</taxon>
        <taxon>Eutetramitia</taxon>
        <taxon>Vahlkampfiidae</taxon>
        <taxon>Naegleria</taxon>
    </lineage>
</organism>
<accession>D2VJP2</accession>
<dbReference type="AlphaFoldDB" id="D2VJP2"/>
<dbReference type="KEGG" id="ngr:NAEGRDRAFT_69111"/>
<dbReference type="Proteomes" id="UP000006671">
    <property type="component" value="Unassembled WGS sequence"/>
</dbReference>
<dbReference type="Gene3D" id="3.40.50.720">
    <property type="entry name" value="NAD(P)-binding Rossmann-like Domain"/>
    <property type="match status" value="1"/>
</dbReference>
<dbReference type="GO" id="GO:0016491">
    <property type="term" value="F:oxidoreductase activity"/>
    <property type="evidence" value="ECO:0007669"/>
    <property type="project" value="InterPro"/>
</dbReference>
<evidence type="ECO:0000259" key="1">
    <source>
        <dbReference type="SMART" id="SM00829"/>
    </source>
</evidence>
<dbReference type="CDD" id="cd05289">
    <property type="entry name" value="MDR_like_2"/>
    <property type="match status" value="1"/>
</dbReference>
<dbReference type="SUPFAM" id="SSF51735">
    <property type="entry name" value="NAD(P)-binding Rossmann-fold domains"/>
    <property type="match status" value="1"/>
</dbReference>
<dbReference type="GeneID" id="8852961"/>
<proteinExistence type="predicted"/>
<dbReference type="VEuPathDB" id="AmoebaDB:NAEGRDRAFT_69111"/>
<dbReference type="InParanoid" id="D2VJP2"/>
<dbReference type="Pfam" id="PF13602">
    <property type="entry name" value="ADH_zinc_N_2"/>
    <property type="match status" value="1"/>
</dbReference>
<dbReference type="STRING" id="5762.D2VJP2"/>
<dbReference type="InterPro" id="IPR020843">
    <property type="entry name" value="ER"/>
</dbReference>
<dbReference type="InterPro" id="IPR050700">
    <property type="entry name" value="YIM1/Zinc_Alcohol_DH_Fams"/>
</dbReference>
<feature type="domain" description="Enoyl reductase (ER)" evidence="1">
    <location>
        <begin position="17"/>
        <end position="388"/>
    </location>
</feature>
<dbReference type="InterPro" id="IPR013154">
    <property type="entry name" value="ADH-like_N"/>
</dbReference>
<dbReference type="InterPro" id="IPR011032">
    <property type="entry name" value="GroES-like_sf"/>
</dbReference>
<dbReference type="InterPro" id="IPR036291">
    <property type="entry name" value="NAD(P)-bd_dom_sf"/>
</dbReference>
<dbReference type="FunCoup" id="D2VJP2">
    <property type="interactions" value="5"/>
</dbReference>
<protein>
    <submittedName>
        <fullName evidence="2">Predicted protein</fullName>
    </submittedName>
</protein>
<gene>
    <name evidence="2" type="ORF">NAEGRDRAFT_69111</name>
</gene>
<dbReference type="Pfam" id="PF08240">
    <property type="entry name" value="ADH_N"/>
    <property type="match status" value="1"/>
</dbReference>
<dbReference type="eggNOG" id="KOG1198">
    <property type="taxonomic scope" value="Eukaryota"/>
</dbReference>
<dbReference type="Gene3D" id="3.90.180.10">
    <property type="entry name" value="Medium-chain alcohol dehydrogenases, catalytic domain"/>
    <property type="match status" value="1"/>
</dbReference>
<evidence type="ECO:0000313" key="2">
    <source>
        <dbReference type="EMBL" id="EFC42987.1"/>
    </source>
</evidence>
<dbReference type="RefSeq" id="XP_002675731.1">
    <property type="nucleotide sequence ID" value="XM_002675685.1"/>
</dbReference>
<sequence length="390" mass="43950">MKAQVINDYLQPSEFKSDWELPTFDPKSDQVMVRMKSSSMNRGDYTIRSGAVKTFVSLKFPYILGKEGSGIVERVGEKVKSIQIGEQVAGIFGEVTKNGTFAEFAVFKEKELVRKPDCLDFDQASIMPAIGMAIVEMCRSHDWILPIIEREADRIANGQGLTPEYDESEKKSMTIVVIGASSGTGCMAVLFAKNFLTRYFHIKVIAVCSERNVSVVKQLGADGVIDYTKTSAALGNNTYHSGDEKLSIFQTLKKDFNIDFVDMIMDCVGGYYYYDDLTRHLKCLSDDGRRTYHVAIAPPGPLEVTFSSIPSILWYIVKNKAKSWWSAQNPYYFFFSTSPDNPRILKFLSSEQVCPIFTKIPITKFTLEDIQRADELMESQRTVGKIVINM</sequence>
<dbReference type="EMBL" id="GG738876">
    <property type="protein sequence ID" value="EFC42987.1"/>
    <property type="molecule type" value="Genomic_DNA"/>
</dbReference>
<evidence type="ECO:0000313" key="3">
    <source>
        <dbReference type="Proteomes" id="UP000006671"/>
    </source>
</evidence>
<name>D2VJP2_NAEGR</name>
<keyword evidence="3" id="KW-1185">Reference proteome</keyword>
<dbReference type="PANTHER" id="PTHR11695:SF294">
    <property type="entry name" value="RETICULON-4-INTERACTING PROTEIN 1, MITOCHONDRIAL"/>
    <property type="match status" value="1"/>
</dbReference>
<dbReference type="SUPFAM" id="SSF50129">
    <property type="entry name" value="GroES-like"/>
    <property type="match status" value="1"/>
</dbReference>
<dbReference type="PANTHER" id="PTHR11695">
    <property type="entry name" value="ALCOHOL DEHYDROGENASE RELATED"/>
    <property type="match status" value="1"/>
</dbReference>
<dbReference type="OrthoDB" id="3509362at2759"/>